<keyword evidence="3" id="KW-1185">Reference proteome</keyword>
<gene>
    <name evidence="2" type="ORF">SAMN04488069_10871</name>
</gene>
<dbReference type="EMBL" id="FNOV01000008">
    <property type="protein sequence ID" value="SDY39035.1"/>
    <property type="molecule type" value="Genomic_DNA"/>
</dbReference>
<feature type="transmembrane region" description="Helical" evidence="1">
    <location>
        <begin position="156"/>
        <end position="177"/>
    </location>
</feature>
<dbReference type="GO" id="GO:0016780">
    <property type="term" value="F:phosphotransferase activity, for other substituted phosphate groups"/>
    <property type="evidence" value="ECO:0007669"/>
    <property type="project" value="InterPro"/>
</dbReference>
<name>A0A1H3JHR0_9BACT</name>
<keyword evidence="1" id="KW-0812">Transmembrane</keyword>
<organism evidence="2 3">
    <name type="scientific">Hymenobacter psychrophilus</name>
    <dbReference type="NCBI Taxonomy" id="651662"/>
    <lineage>
        <taxon>Bacteria</taxon>
        <taxon>Pseudomonadati</taxon>
        <taxon>Bacteroidota</taxon>
        <taxon>Cytophagia</taxon>
        <taxon>Cytophagales</taxon>
        <taxon>Hymenobacteraceae</taxon>
        <taxon>Hymenobacter</taxon>
    </lineage>
</organism>
<proteinExistence type="predicted"/>
<reference evidence="3" key="1">
    <citation type="submission" date="2016-10" db="EMBL/GenBank/DDBJ databases">
        <authorList>
            <person name="Varghese N."/>
            <person name="Submissions S."/>
        </authorList>
    </citation>
    <scope>NUCLEOTIDE SEQUENCE [LARGE SCALE GENOMIC DNA]</scope>
    <source>
        <strain evidence="3">CGMCC 1.8975</strain>
    </source>
</reference>
<dbReference type="GO" id="GO:0008654">
    <property type="term" value="P:phospholipid biosynthetic process"/>
    <property type="evidence" value="ECO:0007669"/>
    <property type="project" value="InterPro"/>
</dbReference>
<dbReference type="AlphaFoldDB" id="A0A1H3JHR0"/>
<dbReference type="InterPro" id="IPR000462">
    <property type="entry name" value="CDP-OH_P_trans"/>
</dbReference>
<keyword evidence="2" id="KW-0808">Transferase</keyword>
<dbReference type="Gene3D" id="1.20.120.1760">
    <property type="match status" value="1"/>
</dbReference>
<dbReference type="InterPro" id="IPR043130">
    <property type="entry name" value="CDP-OH_PTrfase_TM_dom"/>
</dbReference>
<sequence>MISLIKNLIIPFSAFYSGSNGGSFAQLYRVAAVQAVPRFLSSAMPSIYQLKPLFQQLLRPVLAGLHRAGISANAVTVAAALASVAYGGWLWLYPGSRWAWGLLPAFLLLRMALNAIDGLLAREFNQQSRLGAILNETGDVVSDAALYAPFALLPGASAALVGLVVVLAVLTEFVGVLGQVVGAERRYEGPAGKSDRAFVFGALALAVGLGLPAGPYLHYLFGIVALLLLLTCWNRARKALG</sequence>
<dbReference type="GO" id="GO:0016020">
    <property type="term" value="C:membrane"/>
    <property type="evidence" value="ECO:0007669"/>
    <property type="project" value="InterPro"/>
</dbReference>
<feature type="transmembrane region" description="Helical" evidence="1">
    <location>
        <begin position="98"/>
        <end position="120"/>
    </location>
</feature>
<keyword evidence="1" id="KW-1133">Transmembrane helix</keyword>
<protein>
    <submittedName>
        <fullName evidence="2">CDP-diacylglycerol--glycerol-3-phosphate 3-phosphatidyltransferase</fullName>
    </submittedName>
</protein>
<dbReference type="Proteomes" id="UP000199249">
    <property type="component" value="Unassembled WGS sequence"/>
</dbReference>
<evidence type="ECO:0000256" key="1">
    <source>
        <dbReference type="SAM" id="Phobius"/>
    </source>
</evidence>
<accession>A0A1H3JHR0</accession>
<dbReference type="STRING" id="651662.SAMN04488069_10871"/>
<keyword evidence="1" id="KW-0472">Membrane</keyword>
<evidence type="ECO:0000313" key="2">
    <source>
        <dbReference type="EMBL" id="SDY39035.1"/>
    </source>
</evidence>
<feature type="transmembrane region" description="Helical" evidence="1">
    <location>
        <begin position="197"/>
        <end position="213"/>
    </location>
</feature>
<evidence type="ECO:0000313" key="3">
    <source>
        <dbReference type="Proteomes" id="UP000199249"/>
    </source>
</evidence>
<feature type="transmembrane region" description="Helical" evidence="1">
    <location>
        <begin position="68"/>
        <end position="92"/>
    </location>
</feature>
<dbReference type="Pfam" id="PF01066">
    <property type="entry name" value="CDP-OH_P_transf"/>
    <property type="match status" value="1"/>
</dbReference>